<evidence type="ECO:0000313" key="3">
    <source>
        <dbReference type="EMBL" id="TPX13653.1"/>
    </source>
</evidence>
<sequence length="309" mass="31454">MSLRSSIVAMCLALAPVYAANPMTCECPASGASTNSVVTVTETRTATNDPPVSTVIQTVTKPADNNNGGGGGNTNVHTVTVSNVVTETQTAVVTVTQTAPPVGGGVKIVTVTVTNTYTKAGEPSTVYQTVTNTGGGDNTNTNSASMTPPVTKPQDTSSPTGGNSNSNNPATTTDCPPEGPGTTVDITMTTKAPPTTIGDNGGYPTTTASDHPFTCHHNGTCYNHSGKPITNIVTFTQTGDLCGVSTLLETVYNTITATVVVTADQPAPSSGFGGNSTVNGTSTEEGVSRLRARKLLDVNAAGHVVRRKY</sequence>
<proteinExistence type="predicted"/>
<feature type="region of interest" description="Disordered" evidence="1">
    <location>
        <begin position="126"/>
        <end position="184"/>
    </location>
</feature>
<protein>
    <submittedName>
        <fullName evidence="3">Uncharacterized protein</fullName>
    </submittedName>
</protein>
<feature type="chain" id="PRO_5021293564" evidence="2">
    <location>
        <begin position="20"/>
        <end position="309"/>
    </location>
</feature>
<feature type="signal peptide" evidence="2">
    <location>
        <begin position="1"/>
        <end position="19"/>
    </location>
</feature>
<feature type="compositionally biased region" description="Low complexity" evidence="1">
    <location>
        <begin position="156"/>
        <end position="173"/>
    </location>
</feature>
<name>A0A507B1A1_9PEZI</name>
<keyword evidence="2" id="KW-0732">Signal</keyword>
<organism evidence="3 4">
    <name type="scientific">Thyridium curvatum</name>
    <dbReference type="NCBI Taxonomy" id="1093900"/>
    <lineage>
        <taxon>Eukaryota</taxon>
        <taxon>Fungi</taxon>
        <taxon>Dikarya</taxon>
        <taxon>Ascomycota</taxon>
        <taxon>Pezizomycotina</taxon>
        <taxon>Sordariomycetes</taxon>
        <taxon>Sordariomycetidae</taxon>
        <taxon>Thyridiales</taxon>
        <taxon>Thyridiaceae</taxon>
        <taxon>Thyridium</taxon>
    </lineage>
</organism>
<evidence type="ECO:0000256" key="2">
    <source>
        <dbReference type="SAM" id="SignalP"/>
    </source>
</evidence>
<comment type="caution">
    <text evidence="3">The sequence shown here is derived from an EMBL/GenBank/DDBJ whole genome shotgun (WGS) entry which is preliminary data.</text>
</comment>
<dbReference type="GeneID" id="41973303"/>
<dbReference type="AlphaFoldDB" id="A0A507B1A1"/>
<dbReference type="InParanoid" id="A0A507B1A1"/>
<keyword evidence="4" id="KW-1185">Reference proteome</keyword>
<accession>A0A507B1A1</accession>
<reference evidence="3 4" key="1">
    <citation type="submission" date="2019-06" db="EMBL/GenBank/DDBJ databases">
        <title>Draft genome sequence of the filamentous fungus Phialemoniopsis curvata isolated from diesel fuel.</title>
        <authorList>
            <person name="Varaljay V.A."/>
            <person name="Lyon W.J."/>
            <person name="Crouch A.L."/>
            <person name="Drake C.E."/>
            <person name="Hollomon J.M."/>
            <person name="Nadeau L.J."/>
            <person name="Nunn H.S."/>
            <person name="Stevenson B.S."/>
            <person name="Bojanowski C.L."/>
            <person name="Crookes-Goodson W.J."/>
        </authorList>
    </citation>
    <scope>NUCLEOTIDE SEQUENCE [LARGE SCALE GENOMIC DNA]</scope>
    <source>
        <strain evidence="3 4">D216</strain>
    </source>
</reference>
<gene>
    <name evidence="3" type="ORF">E0L32_005856</name>
</gene>
<evidence type="ECO:0000256" key="1">
    <source>
        <dbReference type="SAM" id="MobiDB-lite"/>
    </source>
</evidence>
<dbReference type="Proteomes" id="UP000319257">
    <property type="component" value="Unassembled WGS sequence"/>
</dbReference>
<dbReference type="RefSeq" id="XP_030995364.1">
    <property type="nucleotide sequence ID" value="XM_031140424.1"/>
</dbReference>
<evidence type="ECO:0000313" key="4">
    <source>
        <dbReference type="Proteomes" id="UP000319257"/>
    </source>
</evidence>
<dbReference type="EMBL" id="SKBQ01000032">
    <property type="protein sequence ID" value="TPX13653.1"/>
    <property type="molecule type" value="Genomic_DNA"/>
</dbReference>